<accession>A0AB73B8T8</accession>
<dbReference type="InterPro" id="IPR050309">
    <property type="entry name" value="Type-B_Carboxylest/Lipase"/>
</dbReference>
<dbReference type="InterPro" id="IPR019826">
    <property type="entry name" value="Carboxylesterase_B_AS"/>
</dbReference>
<feature type="domain" description="Carboxylesterase type B" evidence="4">
    <location>
        <begin position="2"/>
        <end position="361"/>
    </location>
</feature>
<name>A0AB73B8T8_CORFL</name>
<evidence type="ECO:0000313" key="6">
    <source>
        <dbReference type="Proteomes" id="UP000315353"/>
    </source>
</evidence>
<dbReference type="InterPro" id="IPR002018">
    <property type="entry name" value="CarbesteraseB"/>
</dbReference>
<comment type="caution">
    <text evidence="5">The sequence shown here is derived from an EMBL/GenBank/DDBJ whole genome shotgun (WGS) entry which is preliminary data.</text>
</comment>
<dbReference type="EC" id="3.1.1.-" evidence="3"/>
<reference evidence="5 6" key="1">
    <citation type="submission" date="2019-06" db="EMBL/GenBank/DDBJ databases">
        <title>Whole genome shotgun sequence of Corynebacterium flavescens NBRC 14136.</title>
        <authorList>
            <person name="Hosoyama A."/>
            <person name="Uohara A."/>
            <person name="Ohji S."/>
            <person name="Ichikawa N."/>
        </authorList>
    </citation>
    <scope>NUCLEOTIDE SEQUENCE [LARGE SCALE GENOMIC DNA]</scope>
    <source>
        <strain evidence="5 6">NBRC 14136</strain>
    </source>
</reference>
<dbReference type="InterPro" id="IPR029058">
    <property type="entry name" value="AB_hydrolase_fold"/>
</dbReference>
<dbReference type="PROSITE" id="PS00122">
    <property type="entry name" value="CARBOXYLESTERASE_B_1"/>
    <property type="match status" value="1"/>
</dbReference>
<dbReference type="Proteomes" id="UP000315353">
    <property type="component" value="Unassembled WGS sequence"/>
</dbReference>
<protein>
    <recommendedName>
        <fullName evidence="3">Carboxylic ester hydrolase</fullName>
        <ecNumber evidence="3">3.1.1.-</ecNumber>
    </recommendedName>
</protein>
<organism evidence="5 6">
    <name type="scientific">Corynebacterium flavescens</name>
    <dbReference type="NCBI Taxonomy" id="28028"/>
    <lineage>
        <taxon>Bacteria</taxon>
        <taxon>Bacillati</taxon>
        <taxon>Actinomycetota</taxon>
        <taxon>Actinomycetes</taxon>
        <taxon>Mycobacteriales</taxon>
        <taxon>Corynebacteriaceae</taxon>
        <taxon>Corynebacterium</taxon>
    </lineage>
</organism>
<dbReference type="PANTHER" id="PTHR11559">
    <property type="entry name" value="CARBOXYLESTERASE"/>
    <property type="match status" value="1"/>
</dbReference>
<evidence type="ECO:0000256" key="1">
    <source>
        <dbReference type="ARBA" id="ARBA00005964"/>
    </source>
</evidence>
<dbReference type="Gene3D" id="3.40.50.1820">
    <property type="entry name" value="alpha/beta hydrolase"/>
    <property type="match status" value="1"/>
</dbReference>
<sequence>MRPATAFGPTPLQIEEAGLVPEPAIPGEDILNVSVYTPFPDPLAALPVMVWIHGGAYTGGSPASPWYDGRSFARDGIVTVVVSYRLGFAGFAAIPGAEANLGVHDWILALKWVQEHIAAFGGDPQRVTLAGQSAGAGAVLTLLGIPAATSLFRAAWAASPVLPVRTRAEAEETTRRLAKRLGVAATREGLSAVTEETILAEQMKAARPRGVSLSRLIEYSPFYSPVVDGELIVEPTLDALEHGSGRHVDLVVGSNDQEIMFPEKALPRWLDLVPDAVLLYATGLRGHQLRDYQSEQRLAGVSGAAATLDQEVTDRVFRRQVVRVARVRAQAMASTHLYRFSWPSPTKQGAIHCLDLPFFWDVLDRADVGPIAGGRPPQALANAIHGAAVKLVEGVGPDWPQWDDVHGRIAVLGKEDAPVSFSEHGYAGLGPLLG</sequence>
<evidence type="ECO:0000313" key="5">
    <source>
        <dbReference type="EMBL" id="GEB98224.1"/>
    </source>
</evidence>
<dbReference type="AlphaFoldDB" id="A0AB73B8T8"/>
<keyword evidence="2 3" id="KW-0378">Hydrolase</keyword>
<dbReference type="SUPFAM" id="SSF53474">
    <property type="entry name" value="alpha/beta-Hydrolases"/>
    <property type="match status" value="1"/>
</dbReference>
<dbReference type="Pfam" id="PF00135">
    <property type="entry name" value="COesterase"/>
    <property type="match status" value="1"/>
</dbReference>
<gene>
    <name evidence="5" type="ORF">CFL01nite_17190</name>
</gene>
<comment type="similarity">
    <text evidence="1 3">Belongs to the type-B carboxylesterase/lipase family.</text>
</comment>
<evidence type="ECO:0000256" key="2">
    <source>
        <dbReference type="ARBA" id="ARBA00022801"/>
    </source>
</evidence>
<proteinExistence type="inferred from homology"/>
<dbReference type="GO" id="GO:0016787">
    <property type="term" value="F:hydrolase activity"/>
    <property type="evidence" value="ECO:0007669"/>
    <property type="project" value="UniProtKB-KW"/>
</dbReference>
<evidence type="ECO:0000259" key="4">
    <source>
        <dbReference type="Pfam" id="PF00135"/>
    </source>
</evidence>
<evidence type="ECO:0000256" key="3">
    <source>
        <dbReference type="RuleBase" id="RU361235"/>
    </source>
</evidence>
<dbReference type="EMBL" id="BJNB01000027">
    <property type="protein sequence ID" value="GEB98224.1"/>
    <property type="molecule type" value="Genomic_DNA"/>
</dbReference>